<dbReference type="AlphaFoldDB" id="A0A5C5FSD6"/>
<proteinExistence type="predicted"/>
<feature type="region of interest" description="Disordered" evidence="1">
    <location>
        <begin position="429"/>
        <end position="448"/>
    </location>
</feature>
<gene>
    <name evidence="2" type="ORF">DMC30DRAFT_417802</name>
</gene>
<dbReference type="OrthoDB" id="2527463at2759"/>
<evidence type="ECO:0000313" key="3">
    <source>
        <dbReference type="Proteomes" id="UP000311382"/>
    </source>
</evidence>
<feature type="region of interest" description="Disordered" evidence="1">
    <location>
        <begin position="325"/>
        <end position="356"/>
    </location>
</feature>
<feature type="compositionally biased region" description="Low complexity" evidence="1">
    <location>
        <begin position="41"/>
        <end position="57"/>
    </location>
</feature>
<feature type="region of interest" description="Disordered" evidence="1">
    <location>
        <begin position="377"/>
        <end position="415"/>
    </location>
</feature>
<feature type="region of interest" description="Disordered" evidence="1">
    <location>
        <begin position="458"/>
        <end position="478"/>
    </location>
</feature>
<organism evidence="2 3">
    <name type="scientific">Rhodotorula diobovata</name>
    <dbReference type="NCBI Taxonomy" id="5288"/>
    <lineage>
        <taxon>Eukaryota</taxon>
        <taxon>Fungi</taxon>
        <taxon>Dikarya</taxon>
        <taxon>Basidiomycota</taxon>
        <taxon>Pucciniomycotina</taxon>
        <taxon>Microbotryomycetes</taxon>
        <taxon>Sporidiobolales</taxon>
        <taxon>Sporidiobolaceae</taxon>
        <taxon>Rhodotorula</taxon>
    </lineage>
</organism>
<comment type="caution">
    <text evidence="2">The sequence shown here is derived from an EMBL/GenBank/DDBJ whole genome shotgun (WGS) entry which is preliminary data.</text>
</comment>
<feature type="compositionally biased region" description="Low complexity" evidence="1">
    <location>
        <begin position="332"/>
        <end position="352"/>
    </location>
</feature>
<feature type="compositionally biased region" description="Pro residues" evidence="1">
    <location>
        <begin position="381"/>
        <end position="390"/>
    </location>
</feature>
<evidence type="ECO:0000256" key="1">
    <source>
        <dbReference type="SAM" id="MobiDB-lite"/>
    </source>
</evidence>
<sequence>MASTYAKGLPASVQHLVHSSDRLAEVPRNPHAAASSTLPGAAFRQDASSSSSSGTSNAAAFDFDAFREAQGAQLGDSRLSRAWDGAAASASDTGPAFAAPPPHANQLDTGRSAAQDGAELASLVSGGGLLAAVDGDWEEELLARQREPWRVELESRMPLDPFASSASAKGKGRAMDGPDAAIRAGDMSPTSTELLSSLSSLDLADRAYLRTLLAQDPASAFEDYFSRGSYTDDVYGLPPAVQRLFEKANQRDERIGVEEGRKKAVRRLGMVLRHMQAAADPVGGVERQTANLSLDGGVSAQSASAWSAATGQPDPLMRHHLAPTSAHHAPLSSFSSSGLAQQSSQQTSQQDSRLAQHVTTASYADYSVPSSLSESAFITITPPPSSPPAPMDAQRPYAPTHGEQPATDPEIDTPVPSTAHLLERHMTRVRSNSEGRFGPAFSRSPSPVEAVAMAEAGADVQMRGEEGQAAKVTEGRTH</sequence>
<dbReference type="EMBL" id="SOZI01000092">
    <property type="protein sequence ID" value="TNY19555.1"/>
    <property type="molecule type" value="Genomic_DNA"/>
</dbReference>
<evidence type="ECO:0000313" key="2">
    <source>
        <dbReference type="EMBL" id="TNY19555.1"/>
    </source>
</evidence>
<reference evidence="2 3" key="1">
    <citation type="submission" date="2019-03" db="EMBL/GenBank/DDBJ databases">
        <title>Rhodosporidium diobovatum UCD-FST 08-225 genome sequencing, assembly, and annotation.</title>
        <authorList>
            <person name="Fakankun I.U."/>
            <person name="Fristensky B."/>
            <person name="Levin D.B."/>
        </authorList>
    </citation>
    <scope>NUCLEOTIDE SEQUENCE [LARGE SCALE GENOMIC DNA]</scope>
    <source>
        <strain evidence="2 3">UCD-FST 08-225</strain>
    </source>
</reference>
<feature type="region of interest" description="Disordered" evidence="1">
    <location>
        <begin position="85"/>
        <end position="113"/>
    </location>
</feature>
<feature type="compositionally biased region" description="Basic and acidic residues" evidence="1">
    <location>
        <begin position="462"/>
        <end position="478"/>
    </location>
</feature>
<accession>A0A5C5FSD6</accession>
<keyword evidence="3" id="KW-1185">Reference proteome</keyword>
<protein>
    <submittedName>
        <fullName evidence="2">Fibrocystin-L-like protein</fullName>
    </submittedName>
</protein>
<name>A0A5C5FSD6_9BASI</name>
<dbReference type="Proteomes" id="UP000311382">
    <property type="component" value="Unassembled WGS sequence"/>
</dbReference>
<feature type="region of interest" description="Disordered" evidence="1">
    <location>
        <begin position="20"/>
        <end position="57"/>
    </location>
</feature>